<name>A0AAN6YMZ3_9PEZI</name>
<gene>
    <name evidence="2" type="ORF">QBC38DRAFT_461991</name>
</gene>
<dbReference type="Proteomes" id="UP001301958">
    <property type="component" value="Unassembled WGS sequence"/>
</dbReference>
<reference evidence="2" key="2">
    <citation type="submission" date="2023-05" db="EMBL/GenBank/DDBJ databases">
        <authorList>
            <consortium name="Lawrence Berkeley National Laboratory"/>
            <person name="Steindorff A."/>
            <person name="Hensen N."/>
            <person name="Bonometti L."/>
            <person name="Westerberg I."/>
            <person name="Brannstrom I.O."/>
            <person name="Guillou S."/>
            <person name="Cros-Aarteil S."/>
            <person name="Calhoun S."/>
            <person name="Haridas S."/>
            <person name="Kuo A."/>
            <person name="Mondo S."/>
            <person name="Pangilinan J."/>
            <person name="Riley R."/>
            <person name="Labutti K."/>
            <person name="Andreopoulos B."/>
            <person name="Lipzen A."/>
            <person name="Chen C."/>
            <person name="Yanf M."/>
            <person name="Daum C."/>
            <person name="Ng V."/>
            <person name="Clum A."/>
            <person name="Ohm R."/>
            <person name="Martin F."/>
            <person name="Silar P."/>
            <person name="Natvig D."/>
            <person name="Lalanne C."/>
            <person name="Gautier V."/>
            <person name="Ament-Velasquez S.L."/>
            <person name="Kruys A."/>
            <person name="Hutchinson M.I."/>
            <person name="Powell A.J."/>
            <person name="Barry K."/>
            <person name="Miller A.N."/>
            <person name="Grigoriev I.V."/>
            <person name="Debuchy R."/>
            <person name="Gladieux P."/>
            <person name="Thoren M.H."/>
            <person name="Johannesson H."/>
        </authorList>
    </citation>
    <scope>NUCLEOTIDE SEQUENCE</scope>
    <source>
        <strain evidence="2">CBS 990.96</strain>
    </source>
</reference>
<comment type="caution">
    <text evidence="2">The sequence shown here is derived from an EMBL/GenBank/DDBJ whole genome shotgun (WGS) entry which is preliminary data.</text>
</comment>
<protein>
    <recommendedName>
        <fullName evidence="1">Heterokaryon incompatibility domain-containing protein</fullName>
    </recommendedName>
</protein>
<accession>A0AAN6YMZ3</accession>
<keyword evidence="3" id="KW-1185">Reference proteome</keyword>
<feature type="non-terminal residue" evidence="2">
    <location>
        <position position="1"/>
    </location>
</feature>
<organism evidence="2 3">
    <name type="scientific">Podospora fimiseda</name>
    <dbReference type="NCBI Taxonomy" id="252190"/>
    <lineage>
        <taxon>Eukaryota</taxon>
        <taxon>Fungi</taxon>
        <taxon>Dikarya</taxon>
        <taxon>Ascomycota</taxon>
        <taxon>Pezizomycotina</taxon>
        <taxon>Sordariomycetes</taxon>
        <taxon>Sordariomycetidae</taxon>
        <taxon>Sordariales</taxon>
        <taxon>Podosporaceae</taxon>
        <taxon>Podospora</taxon>
    </lineage>
</organism>
<proteinExistence type="predicted"/>
<evidence type="ECO:0000313" key="3">
    <source>
        <dbReference type="Proteomes" id="UP001301958"/>
    </source>
</evidence>
<dbReference type="Pfam" id="PF06985">
    <property type="entry name" value="HET"/>
    <property type="match status" value="1"/>
</dbReference>
<evidence type="ECO:0000313" key="2">
    <source>
        <dbReference type="EMBL" id="KAK4220981.1"/>
    </source>
</evidence>
<dbReference type="AlphaFoldDB" id="A0AAN6YMZ3"/>
<reference evidence="2" key="1">
    <citation type="journal article" date="2023" name="Mol. Phylogenet. Evol.">
        <title>Genome-scale phylogeny and comparative genomics of the fungal order Sordariales.</title>
        <authorList>
            <person name="Hensen N."/>
            <person name="Bonometti L."/>
            <person name="Westerberg I."/>
            <person name="Brannstrom I.O."/>
            <person name="Guillou S."/>
            <person name="Cros-Aarteil S."/>
            <person name="Calhoun S."/>
            <person name="Haridas S."/>
            <person name="Kuo A."/>
            <person name="Mondo S."/>
            <person name="Pangilinan J."/>
            <person name="Riley R."/>
            <person name="LaButti K."/>
            <person name="Andreopoulos B."/>
            <person name="Lipzen A."/>
            <person name="Chen C."/>
            <person name="Yan M."/>
            <person name="Daum C."/>
            <person name="Ng V."/>
            <person name="Clum A."/>
            <person name="Steindorff A."/>
            <person name="Ohm R.A."/>
            <person name="Martin F."/>
            <person name="Silar P."/>
            <person name="Natvig D.O."/>
            <person name="Lalanne C."/>
            <person name="Gautier V."/>
            <person name="Ament-Velasquez S.L."/>
            <person name="Kruys A."/>
            <person name="Hutchinson M.I."/>
            <person name="Powell A.J."/>
            <person name="Barry K."/>
            <person name="Miller A.N."/>
            <person name="Grigoriev I.V."/>
            <person name="Debuchy R."/>
            <person name="Gladieux P."/>
            <person name="Hiltunen Thoren M."/>
            <person name="Johannesson H."/>
        </authorList>
    </citation>
    <scope>NUCLEOTIDE SEQUENCE</scope>
    <source>
        <strain evidence="2">CBS 990.96</strain>
    </source>
</reference>
<dbReference type="PANTHER" id="PTHR39596">
    <property type="match status" value="1"/>
</dbReference>
<sequence length="167" mass="18377">NNLLLTVNPLSETLATTFDYPVKLLFGILPCSLYPNSVQVVTRTSQVVLDAPTPSVDRVKELIDGGNVPVITVVENIGQDGIPVVTLEAHKSSEKPYFAISHVWADGLGSSTEKGLPVCQLRKLSARVRKCQTEMDAFWTDALCIPESDRETRKRAITMMAKTYQEA</sequence>
<evidence type="ECO:0000259" key="1">
    <source>
        <dbReference type="Pfam" id="PF06985"/>
    </source>
</evidence>
<dbReference type="PANTHER" id="PTHR39596:SF2">
    <property type="entry name" value="HET DOMAIN PROTEIN (AFU_ORTHOLOGUE AFUA_1G17550)-RELATED"/>
    <property type="match status" value="1"/>
</dbReference>
<dbReference type="InterPro" id="IPR010730">
    <property type="entry name" value="HET"/>
</dbReference>
<dbReference type="EMBL" id="MU865605">
    <property type="protein sequence ID" value="KAK4220981.1"/>
    <property type="molecule type" value="Genomic_DNA"/>
</dbReference>
<feature type="domain" description="Heterokaryon incompatibility" evidence="1">
    <location>
        <begin position="97"/>
        <end position="167"/>
    </location>
</feature>